<evidence type="ECO:0000259" key="2">
    <source>
        <dbReference type="Pfam" id="PF05305"/>
    </source>
</evidence>
<evidence type="ECO:0000256" key="1">
    <source>
        <dbReference type="SAM" id="MobiDB-lite"/>
    </source>
</evidence>
<dbReference type="AlphaFoldDB" id="A0A1W9ZC83"/>
<keyword evidence="4" id="KW-1185">Reference proteome</keyword>
<reference evidence="3 4" key="1">
    <citation type="submission" date="2016-12" db="EMBL/GenBank/DDBJ databases">
        <title>The new phylogeny of genus Mycobacterium.</title>
        <authorList>
            <person name="Tortoli E."/>
            <person name="Trovato A."/>
            <person name="Cirillo D.M."/>
        </authorList>
    </citation>
    <scope>NUCLEOTIDE SEQUENCE [LARGE SCALE GENOMIC DNA]</scope>
    <source>
        <strain evidence="3 4">DSM 45069</strain>
    </source>
</reference>
<feature type="compositionally biased region" description="Pro residues" evidence="1">
    <location>
        <begin position="165"/>
        <end position="194"/>
    </location>
</feature>
<evidence type="ECO:0000313" key="4">
    <source>
        <dbReference type="Proteomes" id="UP000192707"/>
    </source>
</evidence>
<comment type="caution">
    <text evidence="3">The sequence shown here is derived from an EMBL/GenBank/DDBJ whole genome shotgun (WGS) entry which is preliminary data.</text>
</comment>
<gene>
    <name evidence="3" type="ORF">BST14_17995</name>
</gene>
<protein>
    <recommendedName>
        <fullName evidence="2">DUF732 domain-containing protein</fullName>
    </recommendedName>
</protein>
<dbReference type="RefSeq" id="WP_083065732.1">
    <property type="nucleotide sequence ID" value="NZ_MVHG01000049.1"/>
</dbReference>
<name>A0A1W9ZC83_MYCAI</name>
<proteinExistence type="predicted"/>
<dbReference type="EMBL" id="MVHG01000049">
    <property type="protein sequence ID" value="ORA11906.1"/>
    <property type="molecule type" value="Genomic_DNA"/>
</dbReference>
<feature type="compositionally biased region" description="Low complexity" evidence="1">
    <location>
        <begin position="195"/>
        <end position="207"/>
    </location>
</feature>
<feature type="domain" description="DUF732" evidence="2">
    <location>
        <begin position="44"/>
        <end position="126"/>
    </location>
</feature>
<dbReference type="Pfam" id="PF05305">
    <property type="entry name" value="DUF732"/>
    <property type="match status" value="1"/>
</dbReference>
<organism evidence="3 4">
    <name type="scientific">Mycobacterium arosiense ATCC BAA-1401 = DSM 45069</name>
    <dbReference type="NCBI Taxonomy" id="1265311"/>
    <lineage>
        <taxon>Bacteria</taxon>
        <taxon>Bacillati</taxon>
        <taxon>Actinomycetota</taxon>
        <taxon>Actinomycetes</taxon>
        <taxon>Mycobacteriales</taxon>
        <taxon>Mycobacteriaceae</taxon>
        <taxon>Mycobacterium</taxon>
        <taxon>Mycobacterium avium complex (MAC)</taxon>
    </lineage>
</organism>
<sequence>MFTGITRSTGVTSHGHFGTLVTAVLVLTGAAILRGGAAAADPNQDDQFLAFLDQEGIPALEGVPYLVDTAHKVCRAVDAGFSASQVVDAMVQFAYSQDPTERNYAPGRLARTEARFVRASVNAYCPYDRGKLASLVTDPASFSGKAQPRVVLAHNVIPSGEIIQPIPPEIPSPPPPPAAHLRTPPQPIAAPPRPQQSAPRPQQSAPVPQRPAPAPPEQPAPAPEQLPPAPPQSAPPPPPPPPAAPPMAPGFVRLAP</sequence>
<dbReference type="OrthoDB" id="4752037at2"/>
<accession>A0A1W9ZC83</accession>
<feature type="region of interest" description="Disordered" evidence="1">
    <location>
        <begin position="163"/>
        <end position="256"/>
    </location>
</feature>
<dbReference type="Proteomes" id="UP000192707">
    <property type="component" value="Unassembled WGS sequence"/>
</dbReference>
<dbReference type="InterPro" id="IPR007969">
    <property type="entry name" value="DUF732"/>
</dbReference>
<evidence type="ECO:0000313" key="3">
    <source>
        <dbReference type="EMBL" id="ORA11906.1"/>
    </source>
</evidence>
<feature type="compositionally biased region" description="Pro residues" evidence="1">
    <location>
        <begin position="208"/>
        <end position="248"/>
    </location>
</feature>